<dbReference type="AlphaFoldDB" id="A0A2M9Y9E7"/>
<dbReference type="Gene3D" id="3.20.80.10">
    <property type="entry name" value="Regulatory factor, effector binding domain"/>
    <property type="match status" value="1"/>
</dbReference>
<accession>A0A2M9Y9E7</accession>
<dbReference type="PANTHER" id="PTHR47504:SF5">
    <property type="entry name" value="RIGHT ORIGIN-BINDING PROTEIN"/>
    <property type="match status" value="1"/>
</dbReference>
<protein>
    <submittedName>
        <fullName evidence="5">AraC family transcriptional regulator</fullName>
    </submittedName>
</protein>
<dbReference type="InterPro" id="IPR029442">
    <property type="entry name" value="GyrI-like"/>
</dbReference>
<dbReference type="OrthoDB" id="9801721at2"/>
<dbReference type="RefSeq" id="WP_100711361.1">
    <property type="nucleotide sequence ID" value="NZ_NPDR01000008.1"/>
</dbReference>
<dbReference type="InterPro" id="IPR018062">
    <property type="entry name" value="HTH_AraC-typ_CS"/>
</dbReference>
<keyword evidence="3" id="KW-0804">Transcription</keyword>
<keyword evidence="1" id="KW-0805">Transcription regulation</keyword>
<evidence type="ECO:0000256" key="3">
    <source>
        <dbReference type="ARBA" id="ARBA00023163"/>
    </source>
</evidence>
<dbReference type="PROSITE" id="PS00041">
    <property type="entry name" value="HTH_ARAC_FAMILY_1"/>
    <property type="match status" value="1"/>
</dbReference>
<dbReference type="Proteomes" id="UP000231926">
    <property type="component" value="Unassembled WGS sequence"/>
</dbReference>
<dbReference type="Gene3D" id="1.10.10.60">
    <property type="entry name" value="Homeodomain-like"/>
    <property type="match status" value="2"/>
</dbReference>
<reference evidence="5 6" key="1">
    <citation type="submission" date="2017-07" db="EMBL/GenBank/DDBJ databases">
        <title>Leptospira spp. isolated from tropical soils.</title>
        <authorList>
            <person name="Thibeaux R."/>
            <person name="Iraola G."/>
            <person name="Ferres I."/>
            <person name="Bierque E."/>
            <person name="Girault D."/>
            <person name="Soupe-Gilbert M.-E."/>
            <person name="Picardeau M."/>
            <person name="Goarant C."/>
        </authorList>
    </citation>
    <scope>NUCLEOTIDE SEQUENCE [LARGE SCALE GENOMIC DNA]</scope>
    <source>
        <strain evidence="5 6">FH4-C-A2</strain>
    </source>
</reference>
<dbReference type="SMART" id="SM00342">
    <property type="entry name" value="HTH_ARAC"/>
    <property type="match status" value="1"/>
</dbReference>
<sequence>MDFVQKALWFIEGHSKEDISLEDVAKNAGVSPFHLTRTFSLTMGVSLMRYLRGRRLSEAAKILVEKGSNILDLALDIGYGSHEAFTRAFRDQFSITPEQLKSQGHLGNVNLVEAITLNAEPIPKIDPPRFETIPPRLFAGTVQHYDCQMPAGIPNQWQSFGPYLGNIPSQVGDAAYGVCYNFDAEGNFDYMCGVEVSNSSGLPKEFQVLKIPTQKYAVFTHKGHIAGIRATFAAAGKWFPDSGVKPFEGANLERYGKEFNPVTGMGGLEIWIPVED</sequence>
<dbReference type="InterPro" id="IPR009057">
    <property type="entry name" value="Homeodomain-like_sf"/>
</dbReference>
<dbReference type="SUPFAM" id="SSF55136">
    <property type="entry name" value="Probable bacterial effector-binding domain"/>
    <property type="match status" value="1"/>
</dbReference>
<keyword evidence="2" id="KW-0238">DNA-binding</keyword>
<proteinExistence type="predicted"/>
<dbReference type="InterPro" id="IPR018060">
    <property type="entry name" value="HTH_AraC"/>
</dbReference>
<evidence type="ECO:0000256" key="2">
    <source>
        <dbReference type="ARBA" id="ARBA00023125"/>
    </source>
</evidence>
<dbReference type="Pfam" id="PF06445">
    <property type="entry name" value="GyrI-like"/>
    <property type="match status" value="1"/>
</dbReference>
<dbReference type="SMART" id="SM00871">
    <property type="entry name" value="AraC_E_bind"/>
    <property type="match status" value="1"/>
</dbReference>
<evidence type="ECO:0000256" key="1">
    <source>
        <dbReference type="ARBA" id="ARBA00023015"/>
    </source>
</evidence>
<organism evidence="5 6">
    <name type="scientific">Leptospira saintgironsiae</name>
    <dbReference type="NCBI Taxonomy" id="2023183"/>
    <lineage>
        <taxon>Bacteria</taxon>
        <taxon>Pseudomonadati</taxon>
        <taxon>Spirochaetota</taxon>
        <taxon>Spirochaetia</taxon>
        <taxon>Leptospirales</taxon>
        <taxon>Leptospiraceae</taxon>
        <taxon>Leptospira</taxon>
    </lineage>
</organism>
<dbReference type="PANTHER" id="PTHR47504">
    <property type="entry name" value="RIGHT ORIGIN-BINDING PROTEIN"/>
    <property type="match status" value="1"/>
</dbReference>
<dbReference type="GO" id="GO:0043565">
    <property type="term" value="F:sequence-specific DNA binding"/>
    <property type="evidence" value="ECO:0007669"/>
    <property type="project" value="InterPro"/>
</dbReference>
<dbReference type="PROSITE" id="PS01124">
    <property type="entry name" value="HTH_ARAC_FAMILY_2"/>
    <property type="match status" value="1"/>
</dbReference>
<dbReference type="EMBL" id="NPDR01000008">
    <property type="protein sequence ID" value="PJZ48053.1"/>
    <property type="molecule type" value="Genomic_DNA"/>
</dbReference>
<gene>
    <name evidence="5" type="ORF">CH362_16150</name>
</gene>
<dbReference type="Pfam" id="PF12833">
    <property type="entry name" value="HTH_18"/>
    <property type="match status" value="1"/>
</dbReference>
<feature type="domain" description="HTH araC/xylS-type" evidence="4">
    <location>
        <begin position="5"/>
        <end position="103"/>
    </location>
</feature>
<name>A0A2M9Y9E7_9LEPT</name>
<dbReference type="InterPro" id="IPR011256">
    <property type="entry name" value="Reg_factor_effector_dom_sf"/>
</dbReference>
<keyword evidence="6" id="KW-1185">Reference proteome</keyword>
<comment type="caution">
    <text evidence="5">The sequence shown here is derived from an EMBL/GenBank/DDBJ whole genome shotgun (WGS) entry which is preliminary data.</text>
</comment>
<dbReference type="InterPro" id="IPR050959">
    <property type="entry name" value="MarA-like"/>
</dbReference>
<dbReference type="GO" id="GO:0003700">
    <property type="term" value="F:DNA-binding transcription factor activity"/>
    <property type="evidence" value="ECO:0007669"/>
    <property type="project" value="InterPro"/>
</dbReference>
<dbReference type="InterPro" id="IPR010499">
    <property type="entry name" value="AraC_E-bd"/>
</dbReference>
<evidence type="ECO:0000259" key="4">
    <source>
        <dbReference type="PROSITE" id="PS01124"/>
    </source>
</evidence>
<dbReference type="SUPFAM" id="SSF46689">
    <property type="entry name" value="Homeodomain-like"/>
    <property type="match status" value="2"/>
</dbReference>
<evidence type="ECO:0000313" key="6">
    <source>
        <dbReference type="Proteomes" id="UP000231926"/>
    </source>
</evidence>
<evidence type="ECO:0000313" key="5">
    <source>
        <dbReference type="EMBL" id="PJZ48053.1"/>
    </source>
</evidence>